<dbReference type="SUPFAM" id="SSF81383">
    <property type="entry name" value="F-box domain"/>
    <property type="match status" value="1"/>
</dbReference>
<evidence type="ECO:0000256" key="1">
    <source>
        <dbReference type="SAM" id="MobiDB-lite"/>
    </source>
</evidence>
<keyword evidence="4" id="KW-1185">Reference proteome</keyword>
<dbReference type="Pfam" id="PF18511">
    <property type="entry name" value="F-box_5"/>
    <property type="match status" value="1"/>
</dbReference>
<dbReference type="OrthoDB" id="270318at2759"/>
<evidence type="ECO:0000259" key="2">
    <source>
        <dbReference type="Pfam" id="PF18511"/>
    </source>
</evidence>
<sequence>MVRDQEQDIQANVDAVVSEADTVLSPGSLLSVSDELVVQILCYLRDPKDCSALSVTCRRLYNISKDPWTRSTYFIRYGKIRSLNFAIERGRLLDPRALDIMLSSGAHMSRYLLQCVIGHFTRGAPIKWIRSNWSRSLSYSTFSRFVTIGAEKYGDQVDVTKGSDDASVIEAFISRKKRASVKDEAHCLWEAREWIKIQEIFEKYGFIPFDDRDPAMSKLPVWISTEPRILPLARRNGFCIDPSYRDSIFRKLFECTLDNFGNPINNSADIVQNVKELSRIDPDMFLSRTVGAEICMDCINHPTAYDALKTLDRFGVLRFDLGTLVGDILRLYRKAHVLTKPGITTLIHALYKDFPSPRDDIIRSVMILSIFTQHKVVTAFDSRIPFSYSHSEKKQISEARTKLCKRITTQLTTFGLFPLTKLDIMLALESPITLSEAPIFKYAQRNQKKLGLTEDDMRAIAESVVLTSLTCSHKGKVVRELFKFYPDMQGAVRSSIAKYSLDLEDLADLDADSGLRQLAPLNRIPSLSSSGILYESVTGEPELGSISTRTLSAAIIQDQAGVRGSRARFWLELGAYHVTRDTVSVGEWVLSTFGARSREAAIFLTHAMINGNDLEYHNSIKTHGVPVTLKHFKIRLKMGLEMRPSAWEAIRSQPFYGTEDDYILQECRFRCDTSIPPKTRTLRTKHRPANHAPIDTSTAAGTSARMNFTNNIASRKRPRRLAAAAVKSYAVEATSSDEEEEEAESEFDSSPFPASAKKRKFRDQTTRAVKKEGLTLEERNEAEREVKELSLWIEHLSQLLAEENHKFKERKQGVERDQNGRLKSRTWKTSGHVDLVKRLAELRGYEQLRRLRAVSFGVVDGDLYDMGGGSDSDDDEDYYYHGDGRRRGDQRRKRRRTVTVIPAASEDVPTTTHAVHHGYPTDSGVSDDGNDSGISGGDDDHGGGTGSGNSSDEFSDG</sequence>
<accession>A0A9P6B3Z2</accession>
<feature type="compositionally biased region" description="Basic residues" evidence="1">
    <location>
        <begin position="680"/>
        <end position="689"/>
    </location>
</feature>
<evidence type="ECO:0000313" key="4">
    <source>
        <dbReference type="Proteomes" id="UP000886523"/>
    </source>
</evidence>
<dbReference type="InterPro" id="IPR036047">
    <property type="entry name" value="F-box-like_dom_sf"/>
</dbReference>
<proteinExistence type="predicted"/>
<dbReference type="CDD" id="cd09917">
    <property type="entry name" value="F-box_SF"/>
    <property type="match status" value="1"/>
</dbReference>
<feature type="compositionally biased region" description="Low complexity" evidence="1">
    <location>
        <begin position="922"/>
        <end position="933"/>
    </location>
</feature>
<feature type="compositionally biased region" description="Basic residues" evidence="1">
    <location>
        <begin position="888"/>
        <end position="897"/>
    </location>
</feature>
<gene>
    <name evidence="3" type="ORF">BS47DRAFT_1340039</name>
</gene>
<protein>
    <recommendedName>
        <fullName evidence="2">COI1 F-box domain-containing protein</fullName>
    </recommendedName>
</protein>
<dbReference type="InterPro" id="IPR041567">
    <property type="entry name" value="COI1_F-box"/>
</dbReference>
<feature type="compositionally biased region" description="Low complexity" evidence="1">
    <location>
        <begin position="948"/>
        <end position="957"/>
    </location>
</feature>
<evidence type="ECO:0000313" key="3">
    <source>
        <dbReference type="EMBL" id="KAF9517279.1"/>
    </source>
</evidence>
<feature type="compositionally biased region" description="Acidic residues" evidence="1">
    <location>
        <begin position="735"/>
        <end position="747"/>
    </location>
</feature>
<feature type="region of interest" description="Disordered" evidence="1">
    <location>
        <begin position="862"/>
        <end position="957"/>
    </location>
</feature>
<feature type="domain" description="COI1 F-box" evidence="2">
    <location>
        <begin position="31"/>
        <end position="71"/>
    </location>
</feature>
<feature type="region of interest" description="Disordered" evidence="1">
    <location>
        <begin position="678"/>
        <end position="697"/>
    </location>
</feature>
<dbReference type="AlphaFoldDB" id="A0A9P6B3Z2"/>
<dbReference type="Proteomes" id="UP000886523">
    <property type="component" value="Unassembled WGS sequence"/>
</dbReference>
<name>A0A9P6B3Z2_9AGAM</name>
<dbReference type="Gene3D" id="1.20.1280.50">
    <property type="match status" value="1"/>
</dbReference>
<comment type="caution">
    <text evidence="3">The sequence shown here is derived from an EMBL/GenBank/DDBJ whole genome shotgun (WGS) entry which is preliminary data.</text>
</comment>
<organism evidence="3 4">
    <name type="scientific">Hydnum rufescens UP504</name>
    <dbReference type="NCBI Taxonomy" id="1448309"/>
    <lineage>
        <taxon>Eukaryota</taxon>
        <taxon>Fungi</taxon>
        <taxon>Dikarya</taxon>
        <taxon>Basidiomycota</taxon>
        <taxon>Agaricomycotina</taxon>
        <taxon>Agaricomycetes</taxon>
        <taxon>Cantharellales</taxon>
        <taxon>Hydnaceae</taxon>
        <taxon>Hydnum</taxon>
    </lineage>
</organism>
<feature type="region of interest" description="Disordered" evidence="1">
    <location>
        <begin position="732"/>
        <end position="763"/>
    </location>
</feature>
<feature type="compositionally biased region" description="Basic and acidic residues" evidence="1">
    <location>
        <begin position="878"/>
        <end position="887"/>
    </location>
</feature>
<reference evidence="3" key="1">
    <citation type="journal article" date="2020" name="Nat. Commun.">
        <title>Large-scale genome sequencing of mycorrhizal fungi provides insights into the early evolution of symbiotic traits.</title>
        <authorList>
            <person name="Miyauchi S."/>
            <person name="Kiss E."/>
            <person name="Kuo A."/>
            <person name="Drula E."/>
            <person name="Kohler A."/>
            <person name="Sanchez-Garcia M."/>
            <person name="Morin E."/>
            <person name="Andreopoulos B."/>
            <person name="Barry K.W."/>
            <person name="Bonito G."/>
            <person name="Buee M."/>
            <person name="Carver A."/>
            <person name="Chen C."/>
            <person name="Cichocki N."/>
            <person name="Clum A."/>
            <person name="Culley D."/>
            <person name="Crous P.W."/>
            <person name="Fauchery L."/>
            <person name="Girlanda M."/>
            <person name="Hayes R.D."/>
            <person name="Keri Z."/>
            <person name="LaButti K."/>
            <person name="Lipzen A."/>
            <person name="Lombard V."/>
            <person name="Magnuson J."/>
            <person name="Maillard F."/>
            <person name="Murat C."/>
            <person name="Nolan M."/>
            <person name="Ohm R.A."/>
            <person name="Pangilinan J."/>
            <person name="Pereira M.F."/>
            <person name="Perotto S."/>
            <person name="Peter M."/>
            <person name="Pfister S."/>
            <person name="Riley R."/>
            <person name="Sitrit Y."/>
            <person name="Stielow J.B."/>
            <person name="Szollosi G."/>
            <person name="Zifcakova L."/>
            <person name="Stursova M."/>
            <person name="Spatafora J.W."/>
            <person name="Tedersoo L."/>
            <person name="Vaario L.M."/>
            <person name="Yamada A."/>
            <person name="Yan M."/>
            <person name="Wang P."/>
            <person name="Xu J."/>
            <person name="Bruns T."/>
            <person name="Baldrian P."/>
            <person name="Vilgalys R."/>
            <person name="Dunand C."/>
            <person name="Henrissat B."/>
            <person name="Grigoriev I.V."/>
            <person name="Hibbett D."/>
            <person name="Nagy L.G."/>
            <person name="Martin F.M."/>
        </authorList>
    </citation>
    <scope>NUCLEOTIDE SEQUENCE</scope>
    <source>
        <strain evidence="3">UP504</strain>
    </source>
</reference>
<dbReference type="EMBL" id="MU128933">
    <property type="protein sequence ID" value="KAF9517279.1"/>
    <property type="molecule type" value="Genomic_DNA"/>
</dbReference>